<dbReference type="PROSITE" id="PS51379">
    <property type="entry name" value="4FE4S_FER_2"/>
    <property type="match status" value="3"/>
</dbReference>
<feature type="domain" description="4Fe-4S ferredoxin-type" evidence="6">
    <location>
        <begin position="40"/>
        <end position="69"/>
    </location>
</feature>
<protein>
    <submittedName>
        <fullName evidence="7">Ferredoxin-type protein NapF</fullName>
    </submittedName>
</protein>
<dbReference type="InterPro" id="IPR017900">
    <property type="entry name" value="4Fe4S_Fe_S_CS"/>
</dbReference>
<keyword evidence="1" id="KW-0004">4Fe-4S</keyword>
<evidence type="ECO:0000256" key="5">
    <source>
        <dbReference type="ARBA" id="ARBA00023014"/>
    </source>
</evidence>
<evidence type="ECO:0000256" key="3">
    <source>
        <dbReference type="ARBA" id="ARBA00022737"/>
    </source>
</evidence>
<sequence>MNLSSFFVNKCFEYLLKEERETSEKCAEGPKKQIFPPWASNQKAFKDLCTGCGECVAACKEYLIIIKENGLPVMNLSNNSCTFCGDCARSCSHDALHFSDEQPPWHLHVSVTQDCLMEKKVLCQLCQEQCDHGAIVFPKGGQNDSPPEILLGNCTGCGACAARCPVDAISFQYIDELQI</sequence>
<dbReference type="GO" id="GO:0046872">
    <property type="term" value="F:metal ion binding"/>
    <property type="evidence" value="ECO:0007669"/>
    <property type="project" value="UniProtKB-KW"/>
</dbReference>
<dbReference type="Pfam" id="PF12838">
    <property type="entry name" value="Fer4_7"/>
    <property type="match status" value="1"/>
</dbReference>
<keyword evidence="3" id="KW-0677">Repeat</keyword>
<dbReference type="AlphaFoldDB" id="A0A444IQG5"/>
<dbReference type="Proteomes" id="UP000287853">
    <property type="component" value="Unassembled WGS sequence"/>
</dbReference>
<gene>
    <name evidence="7" type="ORF">H206_03162</name>
</gene>
<dbReference type="SUPFAM" id="SSF54862">
    <property type="entry name" value="4Fe-4S ferredoxins"/>
    <property type="match status" value="1"/>
</dbReference>
<keyword evidence="8" id="KW-1185">Reference proteome</keyword>
<evidence type="ECO:0000256" key="4">
    <source>
        <dbReference type="ARBA" id="ARBA00023004"/>
    </source>
</evidence>
<feature type="domain" description="4Fe-4S ferredoxin-type" evidence="6">
    <location>
        <begin position="70"/>
        <end position="101"/>
    </location>
</feature>
<dbReference type="CDD" id="cd10564">
    <property type="entry name" value="NapF_like"/>
    <property type="match status" value="1"/>
</dbReference>
<organism evidence="7 8">
    <name type="scientific">Candidatus Electrothrix aarhusensis</name>
    <dbReference type="NCBI Taxonomy" id="1859131"/>
    <lineage>
        <taxon>Bacteria</taxon>
        <taxon>Pseudomonadati</taxon>
        <taxon>Thermodesulfobacteriota</taxon>
        <taxon>Desulfobulbia</taxon>
        <taxon>Desulfobulbales</taxon>
        <taxon>Desulfobulbaceae</taxon>
        <taxon>Candidatus Electrothrix</taxon>
    </lineage>
</organism>
<reference evidence="7 8" key="1">
    <citation type="submission" date="2017-01" db="EMBL/GenBank/DDBJ databases">
        <title>The cable genome- insights into the physiology and evolution of filamentous bacteria capable of sulfide oxidation via long distance electron transfer.</title>
        <authorList>
            <person name="Schreiber L."/>
            <person name="Bjerg J.T."/>
            <person name="Boggild A."/>
            <person name="Van De Vossenberg J."/>
            <person name="Meysman F."/>
            <person name="Nielsen L.P."/>
            <person name="Schramm A."/>
            <person name="Kjeldsen K.U."/>
        </authorList>
    </citation>
    <scope>NUCLEOTIDE SEQUENCE [LARGE SCALE GENOMIC DNA]</scope>
    <source>
        <strain evidence="7">MCF</strain>
    </source>
</reference>
<dbReference type="PROSITE" id="PS00198">
    <property type="entry name" value="4FE4S_FER_1"/>
    <property type="match status" value="1"/>
</dbReference>
<accession>A0A444IQG5</accession>
<keyword evidence="2" id="KW-0479">Metal-binding</keyword>
<keyword evidence="5" id="KW-0411">Iron-sulfur</keyword>
<dbReference type="InterPro" id="IPR004496">
    <property type="entry name" value="NapF"/>
</dbReference>
<evidence type="ECO:0000313" key="7">
    <source>
        <dbReference type="EMBL" id="RWX43090.1"/>
    </source>
</evidence>
<name>A0A444IQG5_9BACT</name>
<dbReference type="GO" id="GO:0051539">
    <property type="term" value="F:4 iron, 4 sulfur cluster binding"/>
    <property type="evidence" value="ECO:0007669"/>
    <property type="project" value="UniProtKB-KW"/>
</dbReference>
<dbReference type="PANTHER" id="PTHR43687:SF1">
    <property type="entry name" value="FERREDOXIN III"/>
    <property type="match status" value="1"/>
</dbReference>
<dbReference type="NCBIfam" id="TIGR00402">
    <property type="entry name" value="napF"/>
    <property type="match status" value="1"/>
</dbReference>
<comment type="caution">
    <text evidence="7">The sequence shown here is derived from an EMBL/GenBank/DDBJ whole genome shotgun (WGS) entry which is preliminary data.</text>
</comment>
<dbReference type="Pfam" id="PF13187">
    <property type="entry name" value="Fer4_9"/>
    <property type="match status" value="1"/>
</dbReference>
<evidence type="ECO:0000313" key="8">
    <source>
        <dbReference type="Proteomes" id="UP000287853"/>
    </source>
</evidence>
<evidence type="ECO:0000256" key="2">
    <source>
        <dbReference type="ARBA" id="ARBA00022723"/>
    </source>
</evidence>
<dbReference type="Gene3D" id="3.30.70.20">
    <property type="match status" value="2"/>
</dbReference>
<feature type="domain" description="4Fe-4S ferredoxin-type" evidence="6">
    <location>
        <begin position="145"/>
        <end position="174"/>
    </location>
</feature>
<keyword evidence="4" id="KW-0408">Iron</keyword>
<evidence type="ECO:0000256" key="1">
    <source>
        <dbReference type="ARBA" id="ARBA00022485"/>
    </source>
</evidence>
<proteinExistence type="predicted"/>
<dbReference type="PANTHER" id="PTHR43687">
    <property type="entry name" value="ADENYLYLSULFATE REDUCTASE, BETA SUBUNIT"/>
    <property type="match status" value="1"/>
</dbReference>
<evidence type="ECO:0000259" key="6">
    <source>
        <dbReference type="PROSITE" id="PS51379"/>
    </source>
</evidence>
<dbReference type="InterPro" id="IPR017896">
    <property type="entry name" value="4Fe4S_Fe-S-bd"/>
</dbReference>
<dbReference type="InterPro" id="IPR050572">
    <property type="entry name" value="Fe-S_Ferredoxin"/>
</dbReference>
<dbReference type="EMBL" id="MTKO01000131">
    <property type="protein sequence ID" value="RWX43090.1"/>
    <property type="molecule type" value="Genomic_DNA"/>
</dbReference>